<dbReference type="InterPro" id="IPR013658">
    <property type="entry name" value="SGL"/>
</dbReference>
<organism evidence="3 4">
    <name type="scientific">Novosphingobium cyanobacteriorum</name>
    <dbReference type="NCBI Taxonomy" id="3024215"/>
    <lineage>
        <taxon>Bacteria</taxon>
        <taxon>Pseudomonadati</taxon>
        <taxon>Pseudomonadota</taxon>
        <taxon>Alphaproteobacteria</taxon>
        <taxon>Sphingomonadales</taxon>
        <taxon>Sphingomonadaceae</taxon>
        <taxon>Novosphingobium</taxon>
    </lineage>
</organism>
<accession>A0ABT6CG02</accession>
<dbReference type="InterPro" id="IPR005511">
    <property type="entry name" value="SMP-30"/>
</dbReference>
<dbReference type="InterPro" id="IPR011042">
    <property type="entry name" value="6-blade_b-propeller_TolB-like"/>
</dbReference>
<evidence type="ECO:0000313" key="4">
    <source>
        <dbReference type="Proteomes" id="UP001222770"/>
    </source>
</evidence>
<gene>
    <name evidence="3" type="ORF">POM99_06070</name>
</gene>
<dbReference type="PANTHER" id="PTHR10907">
    <property type="entry name" value="REGUCALCIN"/>
    <property type="match status" value="1"/>
</dbReference>
<dbReference type="PANTHER" id="PTHR10907:SF47">
    <property type="entry name" value="REGUCALCIN"/>
    <property type="match status" value="1"/>
</dbReference>
<dbReference type="Proteomes" id="UP001222770">
    <property type="component" value="Unassembled WGS sequence"/>
</dbReference>
<dbReference type="SUPFAM" id="SSF63829">
    <property type="entry name" value="Calcium-dependent phosphotriesterase"/>
    <property type="match status" value="1"/>
</dbReference>
<dbReference type="Gene3D" id="2.120.10.30">
    <property type="entry name" value="TolB, C-terminal domain"/>
    <property type="match status" value="1"/>
</dbReference>
<dbReference type="PRINTS" id="PR01790">
    <property type="entry name" value="SMP30FAMILY"/>
</dbReference>
<dbReference type="Pfam" id="PF08450">
    <property type="entry name" value="SGL"/>
    <property type="match status" value="1"/>
</dbReference>
<sequence>MSRLVERTLAVGCTLGEGPVWDAARECLWFTDIKQHRIHSFDPARGLHESHLVHDQVGWVLPAKGGKLLAGLKDGLHLFDPATGKCARVAEVAGEPAGNRLNDACADSRGRVFFGSMDDGESAASGRFYRAHEAVVTPMGPDAVCITNGPAIGPGDRRIYFSDTAAKKILVADLDADGNVDEARLFADTARDFPDAYPDGPTCDAEGCVWTGLWNGWGVARYSPKGELLEKVDIPAANVTKLAFGGPDRKRAFVTTARKGLDEAALAAQPMAGDIFAFDVEVPGLVAALAEFRA</sequence>
<protein>
    <submittedName>
        <fullName evidence="3">SMP-30/gluconolactonase/LRE family protein</fullName>
    </submittedName>
</protein>
<reference evidence="3 4" key="1">
    <citation type="submission" date="2023-03" db="EMBL/GenBank/DDBJ databases">
        <title>Novosphingobium cyanobacteriorum sp. nov., isolated from a eutrophic reservoir during the Microcystis bloom period.</title>
        <authorList>
            <person name="Kang M."/>
            <person name="Le V."/>
            <person name="Ko S.-R."/>
            <person name="Lee S.-A."/>
            <person name="Ahn C.-Y."/>
        </authorList>
    </citation>
    <scope>NUCLEOTIDE SEQUENCE [LARGE SCALE GENOMIC DNA]</scope>
    <source>
        <strain evidence="3 4">HBC54</strain>
    </source>
</reference>
<comment type="caution">
    <text evidence="3">The sequence shown here is derived from an EMBL/GenBank/DDBJ whole genome shotgun (WGS) entry which is preliminary data.</text>
</comment>
<proteinExistence type="inferred from homology"/>
<dbReference type="EMBL" id="JAROCY010000004">
    <property type="protein sequence ID" value="MDF8332757.1"/>
    <property type="molecule type" value="Genomic_DNA"/>
</dbReference>
<feature type="domain" description="SMP-30/Gluconolactonase/LRE-like region" evidence="2">
    <location>
        <begin position="15"/>
        <end position="258"/>
    </location>
</feature>
<evidence type="ECO:0000259" key="2">
    <source>
        <dbReference type="Pfam" id="PF08450"/>
    </source>
</evidence>
<comment type="similarity">
    <text evidence="1">Belongs to the SMP-30/CGR1 family.</text>
</comment>
<keyword evidence="4" id="KW-1185">Reference proteome</keyword>
<dbReference type="RefSeq" id="WP_277275956.1">
    <property type="nucleotide sequence ID" value="NZ_JAROCY010000004.1"/>
</dbReference>
<evidence type="ECO:0000313" key="3">
    <source>
        <dbReference type="EMBL" id="MDF8332757.1"/>
    </source>
</evidence>
<evidence type="ECO:0000256" key="1">
    <source>
        <dbReference type="ARBA" id="ARBA00008853"/>
    </source>
</evidence>
<name>A0ABT6CG02_9SPHN</name>